<comment type="subcellular location">
    <subcellularLocation>
        <location evidence="1">Membrane</location>
        <topology evidence="1">Multi-pass membrane protein</topology>
    </subcellularLocation>
</comment>
<evidence type="ECO:0000256" key="5">
    <source>
        <dbReference type="ARBA" id="ARBA00022989"/>
    </source>
</evidence>
<dbReference type="CDD" id="cd04187">
    <property type="entry name" value="DPM1_like_bac"/>
    <property type="match status" value="1"/>
</dbReference>
<evidence type="ECO:0000256" key="2">
    <source>
        <dbReference type="ARBA" id="ARBA00022676"/>
    </source>
</evidence>
<reference evidence="9 10" key="1">
    <citation type="submission" date="2014-07" db="EMBL/GenBank/DDBJ databases">
        <title>Draft genome of Clostridium celerecrescens 152B isolated from sediments associated with methane hydrate from Krishna Godavari basin.</title>
        <authorList>
            <person name="Honkalas V.S."/>
            <person name="Dabir A.P."/>
            <person name="Arora P."/>
            <person name="Dhakephalkar P.K."/>
        </authorList>
    </citation>
    <scope>NUCLEOTIDE SEQUENCE [LARGE SCALE GENOMIC DNA]</scope>
    <source>
        <strain evidence="9 10">152B</strain>
    </source>
</reference>
<feature type="transmembrane region" description="Helical" evidence="7">
    <location>
        <begin position="264"/>
        <end position="290"/>
    </location>
</feature>
<keyword evidence="3 9" id="KW-0808">Transferase</keyword>
<name>A0A084JRL2_9FIRM</name>
<dbReference type="PANTHER" id="PTHR48090">
    <property type="entry name" value="UNDECAPRENYL-PHOSPHATE 4-DEOXY-4-FORMAMIDO-L-ARABINOSE TRANSFERASE-RELATED"/>
    <property type="match status" value="1"/>
</dbReference>
<dbReference type="OrthoDB" id="9807778at2"/>
<dbReference type="RefSeq" id="WP_038277616.1">
    <property type="nucleotide sequence ID" value="NZ_JPME01000003.1"/>
</dbReference>
<dbReference type="STRING" id="29354.IO98_02675"/>
<dbReference type="Gene3D" id="3.90.550.10">
    <property type="entry name" value="Spore Coat Polysaccharide Biosynthesis Protein SpsA, Chain A"/>
    <property type="match status" value="1"/>
</dbReference>
<evidence type="ECO:0000313" key="9">
    <source>
        <dbReference type="EMBL" id="KEZ91596.1"/>
    </source>
</evidence>
<accession>A0A084JRL2</accession>
<dbReference type="InterPro" id="IPR050256">
    <property type="entry name" value="Glycosyltransferase_2"/>
</dbReference>
<dbReference type="SUPFAM" id="SSF53448">
    <property type="entry name" value="Nucleotide-diphospho-sugar transferases"/>
    <property type="match status" value="1"/>
</dbReference>
<evidence type="ECO:0000256" key="1">
    <source>
        <dbReference type="ARBA" id="ARBA00004141"/>
    </source>
</evidence>
<dbReference type="PANTHER" id="PTHR48090:SF1">
    <property type="entry name" value="PROPHAGE BACTOPRENOL GLUCOSYL TRANSFERASE HOMOLOG"/>
    <property type="match status" value="1"/>
</dbReference>
<proteinExistence type="predicted"/>
<evidence type="ECO:0000256" key="4">
    <source>
        <dbReference type="ARBA" id="ARBA00022692"/>
    </source>
</evidence>
<evidence type="ECO:0000256" key="7">
    <source>
        <dbReference type="SAM" id="Phobius"/>
    </source>
</evidence>
<feature type="domain" description="Glycosyltransferase 2-like" evidence="8">
    <location>
        <begin position="5"/>
        <end position="151"/>
    </location>
</feature>
<keyword evidence="10" id="KW-1185">Reference proteome</keyword>
<dbReference type="InterPro" id="IPR029044">
    <property type="entry name" value="Nucleotide-diphossugar_trans"/>
</dbReference>
<evidence type="ECO:0000259" key="8">
    <source>
        <dbReference type="Pfam" id="PF00535"/>
    </source>
</evidence>
<dbReference type="Proteomes" id="UP000028525">
    <property type="component" value="Unassembled WGS sequence"/>
</dbReference>
<evidence type="ECO:0000313" key="10">
    <source>
        <dbReference type="Proteomes" id="UP000028525"/>
    </source>
</evidence>
<keyword evidence="2" id="KW-0328">Glycosyltransferase</keyword>
<dbReference type="InterPro" id="IPR001173">
    <property type="entry name" value="Glyco_trans_2-like"/>
</dbReference>
<evidence type="ECO:0000256" key="3">
    <source>
        <dbReference type="ARBA" id="ARBA00022679"/>
    </source>
</evidence>
<keyword evidence="5 7" id="KW-1133">Transmembrane helix</keyword>
<evidence type="ECO:0000256" key="6">
    <source>
        <dbReference type="ARBA" id="ARBA00023136"/>
    </source>
</evidence>
<dbReference type="Pfam" id="PF00535">
    <property type="entry name" value="Glycos_transf_2"/>
    <property type="match status" value="1"/>
</dbReference>
<dbReference type="GO" id="GO:0005886">
    <property type="term" value="C:plasma membrane"/>
    <property type="evidence" value="ECO:0007669"/>
    <property type="project" value="TreeGrafter"/>
</dbReference>
<gene>
    <name evidence="9" type="ORF">IO98_02675</name>
</gene>
<dbReference type="GO" id="GO:0016757">
    <property type="term" value="F:glycosyltransferase activity"/>
    <property type="evidence" value="ECO:0007669"/>
    <property type="project" value="UniProtKB-KW"/>
</dbReference>
<keyword evidence="4 7" id="KW-0812">Transmembrane</keyword>
<sequence length="335" mass="38810">MKTISIVVPCYNEEENINALYQAIDHIFNTELPKYTYELIFIDNDSKDRTREIIRGLCDEDKRVKGIFNAKNFGQFNSPYYAMLQSTGDCTILMAADFQDPVEMIPKYVKEWEKGYKIVIGIKKSSKENKIMYWLRSCYYKTIKKLSDVEQIEHFTGFGLYDQKFIKVLQELDDPTPFLRGIVAELGFRRREIPYEQPKRRAGKTSNNFYRLYDAAMLSVTSYTKVGLRLATIFGSICSFASMMVALIYLIMKLVYWDRFPAGMAPLLIGMCFLGSVQIFFIGLVGEYVLSINARVMKRPLVIEEERINFTEKEEICPEDGILLMSASMENGEQR</sequence>
<dbReference type="AlphaFoldDB" id="A0A084JRL2"/>
<feature type="transmembrane region" description="Helical" evidence="7">
    <location>
        <begin position="226"/>
        <end position="252"/>
    </location>
</feature>
<dbReference type="EMBL" id="JPME01000003">
    <property type="protein sequence ID" value="KEZ91596.1"/>
    <property type="molecule type" value="Genomic_DNA"/>
</dbReference>
<keyword evidence="6 7" id="KW-0472">Membrane</keyword>
<protein>
    <submittedName>
        <fullName evidence="9">Glycosyl transferase</fullName>
    </submittedName>
</protein>
<organism evidence="9 10">
    <name type="scientific">Lacrimispora celerecrescens</name>
    <dbReference type="NCBI Taxonomy" id="29354"/>
    <lineage>
        <taxon>Bacteria</taxon>
        <taxon>Bacillati</taxon>
        <taxon>Bacillota</taxon>
        <taxon>Clostridia</taxon>
        <taxon>Lachnospirales</taxon>
        <taxon>Lachnospiraceae</taxon>
        <taxon>Lacrimispora</taxon>
    </lineage>
</organism>
<comment type="caution">
    <text evidence="9">The sequence shown here is derived from an EMBL/GenBank/DDBJ whole genome shotgun (WGS) entry which is preliminary data.</text>
</comment>